<dbReference type="Proteomes" id="UP001254848">
    <property type="component" value="Unassembled WGS sequence"/>
</dbReference>
<keyword evidence="3" id="KW-1185">Reference proteome</keyword>
<dbReference type="RefSeq" id="WP_413781390.1">
    <property type="nucleotide sequence ID" value="NZ_JAUOZS010000001.1"/>
</dbReference>
<gene>
    <name evidence="2" type="ORF">Q4T40_16905</name>
</gene>
<evidence type="ECO:0000313" key="2">
    <source>
        <dbReference type="EMBL" id="MDT8902924.1"/>
    </source>
</evidence>
<accession>A0ABU3P1M5</accession>
<dbReference type="SUPFAM" id="SSF46894">
    <property type="entry name" value="C-terminal effector domain of the bipartite response regulators"/>
    <property type="match status" value="1"/>
</dbReference>
<dbReference type="EMBL" id="JAUOZS010000001">
    <property type="protein sequence ID" value="MDT8902924.1"/>
    <property type="molecule type" value="Genomic_DNA"/>
</dbReference>
<feature type="domain" description="DUF2087" evidence="1">
    <location>
        <begin position="185"/>
        <end position="251"/>
    </location>
</feature>
<organism evidence="2 3">
    <name type="scientific">Anaeroselena agilis</name>
    <dbReference type="NCBI Taxonomy" id="3063788"/>
    <lineage>
        <taxon>Bacteria</taxon>
        <taxon>Bacillati</taxon>
        <taxon>Bacillota</taxon>
        <taxon>Negativicutes</taxon>
        <taxon>Acetonemataceae</taxon>
        <taxon>Anaeroselena</taxon>
    </lineage>
</organism>
<dbReference type="Pfam" id="PF09860">
    <property type="entry name" value="DUF2087"/>
    <property type="match status" value="1"/>
</dbReference>
<protein>
    <submittedName>
        <fullName evidence="2">DUF2087 domain-containing protein</fullName>
    </submittedName>
</protein>
<dbReference type="InterPro" id="IPR016032">
    <property type="entry name" value="Sig_transdc_resp-reg_C-effctor"/>
</dbReference>
<reference evidence="2 3" key="1">
    <citation type="submission" date="2023-07" db="EMBL/GenBank/DDBJ databases">
        <title>The novel representative of Negativicutes class, Anaeroselena agilis gen. nov. sp. nov.</title>
        <authorList>
            <person name="Prokofeva M.I."/>
            <person name="Elcheninov A.G."/>
            <person name="Klyukina A."/>
            <person name="Kublanov I.V."/>
            <person name="Frolov E.N."/>
            <person name="Podosokorskaya O.A."/>
        </authorList>
    </citation>
    <scope>NUCLEOTIDE SEQUENCE [LARGE SCALE GENOMIC DNA]</scope>
    <source>
        <strain evidence="2 3">4137-cl</strain>
    </source>
</reference>
<name>A0ABU3P1M5_9FIRM</name>
<comment type="caution">
    <text evidence="2">The sequence shown here is derived from an EMBL/GenBank/DDBJ whole genome shotgun (WGS) entry which is preliminary data.</text>
</comment>
<proteinExistence type="predicted"/>
<dbReference type="Gene3D" id="1.10.10.10">
    <property type="entry name" value="Winged helix-like DNA-binding domain superfamily/Winged helix DNA-binding domain"/>
    <property type="match status" value="1"/>
</dbReference>
<evidence type="ECO:0000313" key="3">
    <source>
        <dbReference type="Proteomes" id="UP001254848"/>
    </source>
</evidence>
<dbReference type="InterPro" id="IPR018656">
    <property type="entry name" value="DUF2087"/>
</dbReference>
<sequence length="254" mass="28764">MKDVSELFWQASPAELKQGYRYDGAAGVYICLICGETFADGVVYRHGDLLYEARKYVAVHIAASHQSVFAFLVGLDRKLTGLTDHQKALLELFYDGRSDAEVAKELGAGSVSTVRNHRFALREKQKQAKVFLAIMELLAERAPKKSGFIDLPRGTRNVDERFAITAEENEKILAACLPQGPDGPLALFPAKEKKRLAILRHIVKYFDPTATYSEKEVNAILKRFYDDYVLLRRYLVDYGFMDRTADGGKYWIKL</sequence>
<evidence type="ECO:0000259" key="1">
    <source>
        <dbReference type="Pfam" id="PF09860"/>
    </source>
</evidence>
<dbReference type="InterPro" id="IPR036388">
    <property type="entry name" value="WH-like_DNA-bd_sf"/>
</dbReference>